<dbReference type="VEuPathDB" id="PlasmoDB:PGSY75_0304700"/>
<proteinExistence type="predicted"/>
<feature type="signal peptide" evidence="2">
    <location>
        <begin position="1"/>
        <end position="21"/>
    </location>
</feature>
<evidence type="ECO:0000256" key="2">
    <source>
        <dbReference type="SAM" id="SignalP"/>
    </source>
</evidence>
<dbReference type="EMBL" id="LVLB01000004">
    <property type="protein sequence ID" value="KYO03166.1"/>
    <property type="molecule type" value="Genomic_DNA"/>
</dbReference>
<feature type="chain" id="PRO_5007584533" description="EMP3/KAHRP N-terminal domain-containing protein" evidence="2">
    <location>
        <begin position="22"/>
        <end position="474"/>
    </location>
</feature>
<dbReference type="AlphaFoldDB" id="A0A151LVF9"/>
<accession>A0A151LVF9</accession>
<keyword evidence="1" id="KW-0175">Coiled coil</keyword>
<evidence type="ECO:0000313" key="3">
    <source>
        <dbReference type="EMBL" id="KYO03166.1"/>
    </source>
</evidence>
<evidence type="ECO:0000313" key="4">
    <source>
        <dbReference type="Proteomes" id="UP000076004"/>
    </source>
</evidence>
<dbReference type="VEuPathDB" id="PlasmoDB:PGABG01_0304000"/>
<evidence type="ECO:0000256" key="1">
    <source>
        <dbReference type="SAM" id="Coils"/>
    </source>
</evidence>
<feature type="coiled-coil region" evidence="1">
    <location>
        <begin position="324"/>
        <end position="353"/>
    </location>
</feature>
<gene>
    <name evidence="3" type="ORF">PGSY75_0304700</name>
</gene>
<name>A0A151LVF9_9APIC</name>
<dbReference type="RefSeq" id="XP_018643488.1">
    <property type="nucleotide sequence ID" value="XM_018783905.1"/>
</dbReference>
<keyword evidence="2" id="KW-0732">Signal</keyword>
<dbReference type="KEGG" id="pgab:PGSY75_0304700"/>
<feature type="coiled-coil region" evidence="1">
    <location>
        <begin position="384"/>
        <end position="415"/>
    </location>
</feature>
<comment type="caution">
    <text evidence="3">The sequence shown here is derived from an EMBL/GenBank/DDBJ whole genome shotgun (WGS) entry which is preliminary data.</text>
</comment>
<reference evidence="3 4" key="1">
    <citation type="journal article" date="2016" name="Nat. Commun.">
        <title>Genomes of cryptic chimpanzee Plasmodium species reveal key evolutionary events leading to human malaria.</title>
        <authorList>
            <person name="Sundararaman S.A."/>
            <person name="Plenderleith L.J."/>
            <person name="Liu W."/>
            <person name="Loy D.E."/>
            <person name="Learn G.H."/>
            <person name="Li Y."/>
            <person name="Shaw K.S."/>
            <person name="Ayouba A."/>
            <person name="Peeters M."/>
            <person name="Speede S."/>
            <person name="Shaw G.M."/>
            <person name="Bushman F.D."/>
            <person name="Brisson D."/>
            <person name="Rayner J.C."/>
            <person name="Sharp P.M."/>
            <person name="Hahn B.H."/>
        </authorList>
    </citation>
    <scope>NUCLEOTIDE SEQUENCE [LARGE SCALE GENOMIC DNA]</scope>
    <source>
        <strain evidence="3 4">SY75</strain>
    </source>
</reference>
<protein>
    <recommendedName>
        <fullName evidence="5">EMP3/KAHRP N-terminal domain-containing protein</fullName>
    </recommendedName>
</protein>
<sequence>MKKLFLLIYAITLFSIYVIKGAKRNDSSTKKKSLMSILFGNLFTKYKKKKKSSFNYSKSESDCSIPTELEDQVNYEIYSVENISNEVEEDIARDKCNKTYGELYKEQNKHDNYEDSYDNNYYQNYGIKKIANCHILDLHLGEYAPKEKKKNGSVNQIILFQNYYKENITNNNSNSLGENEYSFNFIYHPKEKEKEKKRRPKSMNLDSKSYDTFKEESYEKKKKKRWSTIGFSRKKINNFDCFEDLNISHFSYEEDNKAENNEKKYAQDIYGVQGIFAWTSEDALNLNPKPTRTQSLPHIVENNVNGEYEKKHDDDENDLFYYCIKEIKKREMEKEEEKQKEKLNIDLKNKNVNDPLDDDALLENIPHKEQYNYSCVTSNKNTYHEILENKKKDEIKELKNYLELLKEKRKENLEKIKLRRSSSFSQFNTNENSNSDFQPEKNYDKKLMLNEKSHLLNDNISEYSCCIEHIDMNN</sequence>
<evidence type="ECO:0008006" key="5">
    <source>
        <dbReference type="Google" id="ProtNLM"/>
    </source>
</evidence>
<dbReference type="Proteomes" id="UP000076004">
    <property type="component" value="Unassembled WGS sequence"/>
</dbReference>
<organism evidence="3 4">
    <name type="scientific">Plasmodium gaboni</name>
    <dbReference type="NCBI Taxonomy" id="647221"/>
    <lineage>
        <taxon>Eukaryota</taxon>
        <taxon>Sar</taxon>
        <taxon>Alveolata</taxon>
        <taxon>Apicomplexa</taxon>
        <taxon>Aconoidasida</taxon>
        <taxon>Haemosporida</taxon>
        <taxon>Plasmodiidae</taxon>
        <taxon>Plasmodium</taxon>
        <taxon>Plasmodium (Laverania)</taxon>
    </lineage>
</organism>
<dbReference type="GeneID" id="29774522"/>